<evidence type="ECO:0000259" key="3">
    <source>
        <dbReference type="PROSITE" id="PS50157"/>
    </source>
</evidence>
<dbReference type="Proteomes" id="UP000008810">
    <property type="component" value="Chromosome 2"/>
</dbReference>
<dbReference type="GeneID" id="104582794"/>
<keyword evidence="6" id="KW-1185">Reference proteome</keyword>
<evidence type="ECO:0000256" key="2">
    <source>
        <dbReference type="SAM" id="MobiDB-lite"/>
    </source>
</evidence>
<dbReference type="EnsemblPlants" id="KQK08338">
    <property type="protein sequence ID" value="KQK08338"/>
    <property type="gene ID" value="BRADI_2g41265v3"/>
</dbReference>
<dbReference type="SUPFAM" id="SSF57667">
    <property type="entry name" value="beta-beta-alpha zinc fingers"/>
    <property type="match status" value="1"/>
</dbReference>
<dbReference type="PROSITE" id="PS00028">
    <property type="entry name" value="ZINC_FINGER_C2H2_1"/>
    <property type="match status" value="1"/>
</dbReference>
<evidence type="ECO:0000313" key="4">
    <source>
        <dbReference type="EMBL" id="KQK08338.1"/>
    </source>
</evidence>
<gene>
    <name evidence="5" type="primary">LOC104582794</name>
    <name evidence="4" type="ORF">BRADI_2g41265v3</name>
</gene>
<dbReference type="Pfam" id="PF13912">
    <property type="entry name" value="zf-C2H2_6"/>
    <property type="match status" value="1"/>
</dbReference>
<reference evidence="4" key="2">
    <citation type="submission" date="2017-06" db="EMBL/GenBank/DDBJ databases">
        <title>WGS assembly of Brachypodium distachyon.</title>
        <authorList>
            <consortium name="The International Brachypodium Initiative"/>
            <person name="Lucas S."/>
            <person name="Harmon-Smith M."/>
            <person name="Lail K."/>
            <person name="Tice H."/>
            <person name="Grimwood J."/>
            <person name="Bruce D."/>
            <person name="Barry K."/>
            <person name="Shu S."/>
            <person name="Lindquist E."/>
            <person name="Wang M."/>
            <person name="Pitluck S."/>
            <person name="Vogel J.P."/>
            <person name="Garvin D.F."/>
            <person name="Mockler T.C."/>
            <person name="Schmutz J."/>
            <person name="Rokhsar D."/>
            <person name="Bevan M.W."/>
        </authorList>
    </citation>
    <scope>NUCLEOTIDE SEQUENCE</scope>
    <source>
        <strain evidence="4">Bd21</strain>
    </source>
</reference>
<keyword evidence="1" id="KW-0862">Zinc</keyword>
<evidence type="ECO:0000313" key="5">
    <source>
        <dbReference type="EnsemblPlants" id="KQK08338"/>
    </source>
</evidence>
<reference evidence="5" key="3">
    <citation type="submission" date="2018-08" db="UniProtKB">
        <authorList>
            <consortium name="EnsemblPlants"/>
        </authorList>
    </citation>
    <scope>IDENTIFICATION</scope>
    <source>
        <strain evidence="5">cv. Bd21</strain>
    </source>
</reference>
<dbReference type="Gramene" id="KQK08338">
    <property type="protein sequence ID" value="KQK08338"/>
    <property type="gene ID" value="BRADI_2g41265v3"/>
</dbReference>
<accession>A0A0Q3R4A1</accession>
<name>A0A0Q3R4A1_BRADI</name>
<dbReference type="PROSITE" id="PS50157">
    <property type="entry name" value="ZINC_FINGER_C2H2_2"/>
    <property type="match status" value="1"/>
</dbReference>
<protein>
    <recommendedName>
        <fullName evidence="3">C2H2-type domain-containing protein</fullName>
    </recommendedName>
</protein>
<feature type="region of interest" description="Disordered" evidence="2">
    <location>
        <begin position="1"/>
        <end position="21"/>
    </location>
</feature>
<dbReference type="InterPro" id="IPR036236">
    <property type="entry name" value="Znf_C2H2_sf"/>
</dbReference>
<sequence length="266" mass="29022">MDPNGSYRKDARSSESESNISPLHEALRCPLVKPTLNEFLALMTQPPYSHASQVPTMMPAKNESKLQNQTNVPLAPLHVLPHTNSYNISLGRTITSQPIIMESSQNNQEIFSQQDFVTTPIENYFNPSQQMQILSMESPSITSLLQGDPIASVHAHLNTIGALDAGPIFENPTRLFTKHIQHGALCNEDPYGIPTPSGPFATFPSSPREGEDPVGGPNENFGGDVMQGSMSSGYRCKLCNATFNSSQAYGGHMSHHSKAKKKNMQG</sequence>
<dbReference type="InterPro" id="IPR013087">
    <property type="entry name" value="Znf_C2H2_type"/>
</dbReference>
<dbReference type="EMBL" id="CM000881">
    <property type="protein sequence ID" value="KQK08338.1"/>
    <property type="molecule type" value="Genomic_DNA"/>
</dbReference>
<evidence type="ECO:0000256" key="1">
    <source>
        <dbReference type="PROSITE-ProRule" id="PRU00042"/>
    </source>
</evidence>
<dbReference type="GO" id="GO:0008270">
    <property type="term" value="F:zinc ion binding"/>
    <property type="evidence" value="ECO:0007669"/>
    <property type="project" value="UniProtKB-KW"/>
</dbReference>
<dbReference type="RefSeq" id="XP_010231926.2">
    <property type="nucleotide sequence ID" value="XM_010233624.2"/>
</dbReference>
<dbReference type="KEGG" id="bdi:104582794"/>
<feature type="domain" description="C2H2-type" evidence="3">
    <location>
        <begin position="234"/>
        <end position="261"/>
    </location>
</feature>
<keyword evidence="1" id="KW-0479">Metal-binding</keyword>
<dbReference type="AlphaFoldDB" id="A0A0Q3R4A1"/>
<dbReference type="FunCoup" id="A0A0Q3R4A1">
    <property type="interactions" value="816"/>
</dbReference>
<evidence type="ECO:0000313" key="6">
    <source>
        <dbReference type="Proteomes" id="UP000008810"/>
    </source>
</evidence>
<organism evidence="4">
    <name type="scientific">Brachypodium distachyon</name>
    <name type="common">Purple false brome</name>
    <name type="synonym">Trachynia distachya</name>
    <dbReference type="NCBI Taxonomy" id="15368"/>
    <lineage>
        <taxon>Eukaryota</taxon>
        <taxon>Viridiplantae</taxon>
        <taxon>Streptophyta</taxon>
        <taxon>Embryophyta</taxon>
        <taxon>Tracheophyta</taxon>
        <taxon>Spermatophyta</taxon>
        <taxon>Magnoliopsida</taxon>
        <taxon>Liliopsida</taxon>
        <taxon>Poales</taxon>
        <taxon>Poaceae</taxon>
        <taxon>BOP clade</taxon>
        <taxon>Pooideae</taxon>
        <taxon>Stipodae</taxon>
        <taxon>Brachypodieae</taxon>
        <taxon>Brachypodium</taxon>
    </lineage>
</organism>
<dbReference type="OrthoDB" id="592185at2759"/>
<reference evidence="4 5" key="1">
    <citation type="journal article" date="2010" name="Nature">
        <title>Genome sequencing and analysis of the model grass Brachypodium distachyon.</title>
        <authorList>
            <consortium name="International Brachypodium Initiative"/>
        </authorList>
    </citation>
    <scope>NUCLEOTIDE SEQUENCE [LARGE SCALE GENOMIC DNA]</scope>
    <source>
        <strain evidence="4 5">Bd21</strain>
    </source>
</reference>
<keyword evidence="1" id="KW-0863">Zinc-finger</keyword>
<proteinExistence type="predicted"/>